<feature type="transmembrane region" description="Helical" evidence="12">
    <location>
        <begin position="257"/>
        <end position="277"/>
    </location>
</feature>
<evidence type="ECO:0000256" key="8">
    <source>
        <dbReference type="ARBA" id="ARBA00023133"/>
    </source>
</evidence>
<evidence type="ECO:0000256" key="3">
    <source>
        <dbReference type="ARBA" id="ARBA00022692"/>
    </source>
</evidence>
<organism evidence="13 14">
    <name type="scientific">Spongiibacter thalassae</name>
    <dbReference type="NCBI Taxonomy" id="2721624"/>
    <lineage>
        <taxon>Bacteria</taxon>
        <taxon>Pseudomonadati</taxon>
        <taxon>Pseudomonadota</taxon>
        <taxon>Gammaproteobacteria</taxon>
        <taxon>Cellvibrionales</taxon>
        <taxon>Spongiibacteraceae</taxon>
        <taxon>Spongiibacter</taxon>
    </lineage>
</organism>
<evidence type="ECO:0000256" key="5">
    <source>
        <dbReference type="ARBA" id="ARBA00022989"/>
    </source>
</evidence>
<protein>
    <submittedName>
        <fullName evidence="13">Heme A synthase</fullName>
    </submittedName>
</protein>
<dbReference type="Proteomes" id="UP000765845">
    <property type="component" value="Unassembled WGS sequence"/>
</dbReference>
<dbReference type="PANTHER" id="PTHR35457:SF1">
    <property type="entry name" value="HEME A SYNTHASE"/>
    <property type="match status" value="1"/>
</dbReference>
<feature type="transmembrane region" description="Helical" evidence="12">
    <location>
        <begin position="115"/>
        <end position="132"/>
    </location>
</feature>
<evidence type="ECO:0000256" key="4">
    <source>
        <dbReference type="ARBA" id="ARBA00022723"/>
    </source>
</evidence>
<keyword evidence="5 12" id="KW-1133">Transmembrane helix</keyword>
<sequence length="349" mass="38426">MQLFNQPELRKPGFRLAFCACLVAVIVLGMGVFTRLADAGLGCPDWPGCYGHILWPNEEHEVARANEAFPHAPVEHDKTWPEMIHRYLATSLGLFTIALLVLAVRHRGPQQPLKLPIFLLGFIILQGMFGMWTVTLKLWPQVVTAHLLGGFTTLSLLWLLTLRLNNHRWQVPAIGEARLRSLRRFAVVALVVVTAQIALGGWTTSNYAAIACPDFPHCQGAWLPPMDFASGFNIGQHVGPNYLGGIMDNDARVAIHVSHRIGAIFTAIVLLFMFVRLRGLGHMAANRMSWVLLVVLIGQILLGVSNIVFSFPIAVAVAHNLVGALLLLVVVSANYFLFTAEVNRGGVRL</sequence>
<comment type="pathway">
    <text evidence="11">Porphyrin-containing compound metabolism.</text>
</comment>
<evidence type="ECO:0000256" key="6">
    <source>
        <dbReference type="ARBA" id="ARBA00023002"/>
    </source>
</evidence>
<evidence type="ECO:0000256" key="2">
    <source>
        <dbReference type="ARBA" id="ARBA00022475"/>
    </source>
</evidence>
<keyword evidence="14" id="KW-1185">Reference proteome</keyword>
<gene>
    <name evidence="13" type="ORF">HCU74_13090</name>
</gene>
<feature type="transmembrane region" description="Helical" evidence="12">
    <location>
        <begin position="84"/>
        <end position="103"/>
    </location>
</feature>
<evidence type="ECO:0000256" key="11">
    <source>
        <dbReference type="ARBA" id="ARBA00023444"/>
    </source>
</evidence>
<keyword evidence="2" id="KW-1003">Cell membrane</keyword>
<proteinExistence type="predicted"/>
<evidence type="ECO:0000313" key="14">
    <source>
        <dbReference type="Proteomes" id="UP000765845"/>
    </source>
</evidence>
<dbReference type="Pfam" id="PF02628">
    <property type="entry name" value="COX15-CtaA"/>
    <property type="match status" value="1"/>
</dbReference>
<comment type="subcellular location">
    <subcellularLocation>
        <location evidence="1">Membrane</location>
        <topology evidence="1">Multi-pass membrane protein</topology>
    </subcellularLocation>
</comment>
<evidence type="ECO:0000256" key="9">
    <source>
        <dbReference type="ARBA" id="ARBA00023136"/>
    </source>
</evidence>
<comment type="caution">
    <text evidence="13">The sequence shown here is derived from an EMBL/GenBank/DDBJ whole genome shotgun (WGS) entry which is preliminary data.</text>
</comment>
<feature type="transmembrane region" description="Helical" evidence="12">
    <location>
        <begin position="317"/>
        <end position="338"/>
    </location>
</feature>
<reference evidence="13 14" key="1">
    <citation type="submission" date="2020-04" db="EMBL/GenBank/DDBJ databases">
        <authorList>
            <person name="Yoon J."/>
        </authorList>
    </citation>
    <scope>NUCLEOTIDE SEQUENCE [LARGE SCALE GENOMIC DNA]</scope>
    <source>
        <strain evidence="13 14">KMU-166</strain>
    </source>
</reference>
<keyword evidence="10" id="KW-1015">Disulfide bond</keyword>
<feature type="transmembrane region" description="Helical" evidence="12">
    <location>
        <begin position="181"/>
        <end position="199"/>
    </location>
</feature>
<evidence type="ECO:0000256" key="10">
    <source>
        <dbReference type="ARBA" id="ARBA00023157"/>
    </source>
</evidence>
<keyword evidence="4" id="KW-0479">Metal-binding</keyword>
<feature type="transmembrane region" description="Helical" evidence="12">
    <location>
        <begin position="12"/>
        <end position="33"/>
    </location>
</feature>
<evidence type="ECO:0000313" key="13">
    <source>
        <dbReference type="EMBL" id="NKI18345.1"/>
    </source>
</evidence>
<dbReference type="InterPro" id="IPR003780">
    <property type="entry name" value="COX15/CtaA_fam"/>
</dbReference>
<keyword evidence="8" id="KW-0350">Heme biosynthesis</keyword>
<evidence type="ECO:0000256" key="7">
    <source>
        <dbReference type="ARBA" id="ARBA00023004"/>
    </source>
</evidence>
<keyword evidence="9 12" id="KW-0472">Membrane</keyword>
<keyword evidence="6" id="KW-0560">Oxidoreductase</keyword>
<feature type="transmembrane region" description="Helical" evidence="12">
    <location>
        <begin position="138"/>
        <end position="160"/>
    </location>
</feature>
<accession>A0ABX1GHE9</accession>
<keyword evidence="7" id="KW-0408">Iron</keyword>
<feature type="transmembrane region" description="Helical" evidence="12">
    <location>
        <begin position="289"/>
        <end position="311"/>
    </location>
</feature>
<keyword evidence="3 12" id="KW-0812">Transmembrane</keyword>
<dbReference type="InterPro" id="IPR050450">
    <property type="entry name" value="COX15/CtaA_HemeA_synthase"/>
</dbReference>
<evidence type="ECO:0000256" key="12">
    <source>
        <dbReference type="SAM" id="Phobius"/>
    </source>
</evidence>
<dbReference type="EMBL" id="JAAWWK010000004">
    <property type="protein sequence ID" value="NKI18345.1"/>
    <property type="molecule type" value="Genomic_DNA"/>
</dbReference>
<name>A0ABX1GHE9_9GAMM</name>
<dbReference type="PANTHER" id="PTHR35457">
    <property type="entry name" value="HEME A SYNTHASE"/>
    <property type="match status" value="1"/>
</dbReference>
<evidence type="ECO:0000256" key="1">
    <source>
        <dbReference type="ARBA" id="ARBA00004141"/>
    </source>
</evidence>